<dbReference type="InterPro" id="IPR024344">
    <property type="entry name" value="MDMPI_metal-binding"/>
</dbReference>
<dbReference type="RefSeq" id="WP_185005459.1">
    <property type="nucleotide sequence ID" value="NZ_BAAAUI010000001.1"/>
</dbReference>
<evidence type="ECO:0000259" key="2">
    <source>
        <dbReference type="Pfam" id="PF11716"/>
    </source>
</evidence>
<dbReference type="Proteomes" id="UP000533598">
    <property type="component" value="Unassembled WGS sequence"/>
</dbReference>
<dbReference type="Pfam" id="PF11716">
    <property type="entry name" value="MDMPI_N"/>
    <property type="match status" value="1"/>
</dbReference>
<dbReference type="InterPro" id="IPR034660">
    <property type="entry name" value="DinB/YfiT-like"/>
</dbReference>
<dbReference type="SUPFAM" id="SSF109854">
    <property type="entry name" value="DinB/YfiT-like putative metalloenzymes"/>
    <property type="match status" value="1"/>
</dbReference>
<comment type="caution">
    <text evidence="3">The sequence shown here is derived from an EMBL/GenBank/DDBJ whole genome shotgun (WGS) entry which is preliminary data.</text>
</comment>
<dbReference type="GO" id="GO:0046872">
    <property type="term" value="F:metal ion binding"/>
    <property type="evidence" value="ECO:0007669"/>
    <property type="project" value="InterPro"/>
</dbReference>
<protein>
    <submittedName>
        <fullName evidence="3">Uncharacterized protein (TIGR03083 family)</fullName>
    </submittedName>
</protein>
<reference evidence="3 4" key="1">
    <citation type="submission" date="2020-08" db="EMBL/GenBank/DDBJ databases">
        <title>Sequencing the genomes of 1000 actinobacteria strains.</title>
        <authorList>
            <person name="Klenk H.-P."/>
        </authorList>
    </citation>
    <scope>NUCLEOTIDE SEQUENCE [LARGE SCALE GENOMIC DNA]</scope>
    <source>
        <strain evidence="3 4">DSM 44230</strain>
    </source>
</reference>
<feature type="region of interest" description="Disordered" evidence="1">
    <location>
        <begin position="178"/>
        <end position="199"/>
    </location>
</feature>
<evidence type="ECO:0000313" key="3">
    <source>
        <dbReference type="EMBL" id="MBB4679750.1"/>
    </source>
</evidence>
<dbReference type="Gene3D" id="1.20.120.450">
    <property type="entry name" value="dinb family like domain"/>
    <property type="match status" value="1"/>
</dbReference>
<sequence>MPADDLDTVTTHVVAVLAPATDRDWSAVPGTGDWTARHTAEHLGDCLLSYAAQLVARPADRYVRFEACADKDATAAELLEFAMTGSRLLAAAVRTTPPATRAYHPTGLADPAGFAGMGCVEMLVHGHDLATGLGLALDPPRAVCKRVLTRMFPHTTAQLTGLDPWRVLLWATDRGSLPDQPKQAGWRWRGAPPEQPGTG</sequence>
<evidence type="ECO:0000256" key="1">
    <source>
        <dbReference type="SAM" id="MobiDB-lite"/>
    </source>
</evidence>
<gene>
    <name evidence="3" type="ORF">HNR67_005868</name>
</gene>
<feature type="domain" description="Mycothiol-dependent maleylpyruvate isomerase metal-binding" evidence="2">
    <location>
        <begin position="9"/>
        <end position="130"/>
    </location>
</feature>
<dbReference type="EMBL" id="JACHMH010000001">
    <property type="protein sequence ID" value="MBB4679750.1"/>
    <property type="molecule type" value="Genomic_DNA"/>
</dbReference>
<organism evidence="3 4">
    <name type="scientific">Crossiella cryophila</name>
    <dbReference type="NCBI Taxonomy" id="43355"/>
    <lineage>
        <taxon>Bacteria</taxon>
        <taxon>Bacillati</taxon>
        <taxon>Actinomycetota</taxon>
        <taxon>Actinomycetes</taxon>
        <taxon>Pseudonocardiales</taxon>
        <taxon>Pseudonocardiaceae</taxon>
        <taxon>Crossiella</taxon>
    </lineage>
</organism>
<proteinExistence type="predicted"/>
<accession>A0A7W7CEK7</accession>
<evidence type="ECO:0000313" key="4">
    <source>
        <dbReference type="Proteomes" id="UP000533598"/>
    </source>
</evidence>
<dbReference type="AlphaFoldDB" id="A0A7W7CEK7"/>
<name>A0A7W7CEK7_9PSEU</name>
<keyword evidence="4" id="KW-1185">Reference proteome</keyword>